<sequence>MVRVASVRDHCGILRVGLAPPGWRSAVRRSASKAGICSGTPAVLRSLEWPGSRRVLRVLAEITETAPREALSAAAGLLGGLAPAAAQVLLHGEDTAAWPVLRARGLPPPGCPYRPGRRAPSPRRGPAPGNAALVRAAREIIQQAPPGTR</sequence>
<dbReference type="EMBL" id="BMMP01000010">
    <property type="protein sequence ID" value="GGO51293.1"/>
    <property type="molecule type" value="Genomic_DNA"/>
</dbReference>
<dbReference type="Proteomes" id="UP000631535">
    <property type="component" value="Unassembled WGS sequence"/>
</dbReference>
<organism evidence="2 3">
    <name type="scientific">Streptomyces daqingensis</name>
    <dbReference type="NCBI Taxonomy" id="1472640"/>
    <lineage>
        <taxon>Bacteria</taxon>
        <taxon>Bacillati</taxon>
        <taxon>Actinomycetota</taxon>
        <taxon>Actinomycetes</taxon>
        <taxon>Kitasatosporales</taxon>
        <taxon>Streptomycetaceae</taxon>
        <taxon>Streptomyces</taxon>
    </lineage>
</organism>
<evidence type="ECO:0000313" key="3">
    <source>
        <dbReference type="Proteomes" id="UP000631535"/>
    </source>
</evidence>
<protein>
    <submittedName>
        <fullName evidence="2">Uncharacterized protein</fullName>
    </submittedName>
</protein>
<comment type="caution">
    <text evidence="2">The sequence shown here is derived from an EMBL/GenBank/DDBJ whole genome shotgun (WGS) entry which is preliminary data.</text>
</comment>
<reference evidence="3" key="1">
    <citation type="journal article" date="2019" name="Int. J. Syst. Evol. Microbiol.">
        <title>The Global Catalogue of Microorganisms (GCM) 10K type strain sequencing project: providing services to taxonomists for standard genome sequencing and annotation.</title>
        <authorList>
            <consortium name="The Broad Institute Genomics Platform"/>
            <consortium name="The Broad Institute Genome Sequencing Center for Infectious Disease"/>
            <person name="Wu L."/>
            <person name="Ma J."/>
        </authorList>
    </citation>
    <scope>NUCLEOTIDE SEQUENCE [LARGE SCALE GENOMIC DNA]</scope>
    <source>
        <strain evidence="3">CGMCC 4.7178</strain>
    </source>
</reference>
<keyword evidence="3" id="KW-1185">Reference proteome</keyword>
<name>A0ABQ2MJL4_9ACTN</name>
<accession>A0ABQ2MJL4</accession>
<gene>
    <name evidence="2" type="ORF">GCM10012287_32980</name>
</gene>
<feature type="region of interest" description="Disordered" evidence="1">
    <location>
        <begin position="106"/>
        <end position="130"/>
    </location>
</feature>
<proteinExistence type="predicted"/>
<evidence type="ECO:0000313" key="2">
    <source>
        <dbReference type="EMBL" id="GGO51293.1"/>
    </source>
</evidence>
<evidence type="ECO:0000256" key="1">
    <source>
        <dbReference type="SAM" id="MobiDB-lite"/>
    </source>
</evidence>